<dbReference type="GO" id="GO:0051537">
    <property type="term" value="F:2 iron, 2 sulfur cluster binding"/>
    <property type="evidence" value="ECO:0007669"/>
    <property type="project" value="TreeGrafter"/>
</dbReference>
<organism evidence="7 9">
    <name type="scientific">Sulfuracidifex tepidarius</name>
    <dbReference type="NCBI Taxonomy" id="1294262"/>
    <lineage>
        <taxon>Archaea</taxon>
        <taxon>Thermoproteota</taxon>
        <taxon>Thermoprotei</taxon>
        <taxon>Sulfolobales</taxon>
        <taxon>Sulfolobaceae</taxon>
        <taxon>Sulfuracidifex</taxon>
    </lineage>
</organism>
<feature type="domain" description="Radical SAM core" evidence="6">
    <location>
        <begin position="20"/>
        <end position="230"/>
    </location>
</feature>
<dbReference type="STRING" id="1294262.GCA_001316085_02731"/>
<dbReference type="Proteomes" id="UP000322983">
    <property type="component" value="Chromosome"/>
</dbReference>
<dbReference type="OrthoDB" id="15118at2157"/>
<keyword evidence="5" id="KW-0411">Iron-sulfur</keyword>
<evidence type="ECO:0000313" key="7">
    <source>
        <dbReference type="EMBL" id="BBG22988.1"/>
    </source>
</evidence>
<keyword evidence="2" id="KW-0949">S-adenosyl-L-methionine</keyword>
<dbReference type="KEGG" id="step:IC006_0272"/>
<dbReference type="AlphaFoldDB" id="A0A510DS38"/>
<proteinExistence type="predicted"/>
<dbReference type="RefSeq" id="WP_054846665.1">
    <property type="nucleotide sequence ID" value="NZ_AP018929.1"/>
</dbReference>
<dbReference type="InterPro" id="IPR013785">
    <property type="entry name" value="Aldolase_TIM"/>
</dbReference>
<evidence type="ECO:0000256" key="4">
    <source>
        <dbReference type="ARBA" id="ARBA00023004"/>
    </source>
</evidence>
<accession>A0A510DS38</accession>
<name>A0A510DS38_9CREN</name>
<reference evidence="10" key="1">
    <citation type="submission" date="2018-09" db="EMBL/GenBank/DDBJ databases">
        <title>Complete Genome Sequencing of Sulfolobus sp. JCM 16834.</title>
        <authorList>
            <person name="Kato S."/>
            <person name="Itoh T."/>
            <person name="Ohkuma M."/>
        </authorList>
    </citation>
    <scope>NUCLEOTIDE SEQUENCE [LARGE SCALE GENOMIC DNA]</scope>
    <source>
        <strain evidence="10">IC-007</strain>
    </source>
</reference>
<dbReference type="SUPFAM" id="SSF102114">
    <property type="entry name" value="Radical SAM enzymes"/>
    <property type="match status" value="1"/>
</dbReference>
<reference evidence="7 9" key="2">
    <citation type="journal article" date="2020" name="Int. J. Syst. Evol. Microbiol.">
        <title>Sulfuracidifex tepidarius gen. nov., sp. nov. and transfer of Sulfolobus metallicus Huber and Stetter 1992 to the genus Sulfuracidifex as Sulfuracidifex metallicus comb. nov.</title>
        <authorList>
            <person name="Itoh T."/>
            <person name="Miura T."/>
            <person name="Sakai H.D."/>
            <person name="Kato S."/>
            <person name="Ohkuma M."/>
            <person name="Takashina T."/>
        </authorList>
    </citation>
    <scope>NUCLEOTIDE SEQUENCE [LARGE SCALE GENOMIC DNA]</scope>
    <source>
        <strain evidence="7 9">IC-006</strain>
        <strain evidence="8">IC-007</strain>
    </source>
</reference>
<dbReference type="EMBL" id="AP018930">
    <property type="protein sequence ID" value="BBG25749.1"/>
    <property type="molecule type" value="Genomic_DNA"/>
</dbReference>
<dbReference type="InterPro" id="IPR006638">
    <property type="entry name" value="Elp3/MiaA/NifB-like_rSAM"/>
</dbReference>
<evidence type="ECO:0000256" key="5">
    <source>
        <dbReference type="ARBA" id="ARBA00023014"/>
    </source>
</evidence>
<dbReference type="EMBL" id="AP018929">
    <property type="protein sequence ID" value="BBG22988.1"/>
    <property type="molecule type" value="Genomic_DNA"/>
</dbReference>
<keyword evidence="9" id="KW-1185">Reference proteome</keyword>
<dbReference type="PANTHER" id="PTHR22976">
    <property type="entry name" value="BIOTIN SYNTHASE"/>
    <property type="match status" value="1"/>
</dbReference>
<evidence type="ECO:0000313" key="8">
    <source>
        <dbReference type="EMBL" id="BBG25749.1"/>
    </source>
</evidence>
<evidence type="ECO:0000256" key="2">
    <source>
        <dbReference type="ARBA" id="ARBA00022691"/>
    </source>
</evidence>
<keyword evidence="4" id="KW-0408">Iron</keyword>
<dbReference type="InterPro" id="IPR002684">
    <property type="entry name" value="Biotin_synth/BioAB"/>
</dbReference>
<dbReference type="PANTHER" id="PTHR22976:SF2">
    <property type="entry name" value="BIOTIN SYNTHASE, MITOCHONDRIAL"/>
    <property type="match status" value="1"/>
</dbReference>
<dbReference type="GO" id="GO:0004076">
    <property type="term" value="F:biotin synthase activity"/>
    <property type="evidence" value="ECO:0007669"/>
    <property type="project" value="InterPro"/>
</dbReference>
<dbReference type="GO" id="GO:0051539">
    <property type="term" value="F:4 iron, 4 sulfur cluster binding"/>
    <property type="evidence" value="ECO:0007669"/>
    <property type="project" value="UniProtKB-KW"/>
</dbReference>
<evidence type="ECO:0000313" key="10">
    <source>
        <dbReference type="Proteomes" id="UP000325030"/>
    </source>
</evidence>
<evidence type="ECO:0000259" key="6">
    <source>
        <dbReference type="PROSITE" id="PS51918"/>
    </source>
</evidence>
<dbReference type="GO" id="GO:0009102">
    <property type="term" value="P:biotin biosynthetic process"/>
    <property type="evidence" value="ECO:0007669"/>
    <property type="project" value="InterPro"/>
</dbReference>
<dbReference type="SMART" id="SM00729">
    <property type="entry name" value="Elp3"/>
    <property type="match status" value="1"/>
</dbReference>
<protein>
    <submittedName>
        <fullName evidence="7">Biotin synthase</fullName>
    </submittedName>
</protein>
<accession>A0A510DZV3</accession>
<dbReference type="GO" id="GO:0046872">
    <property type="term" value="F:metal ion binding"/>
    <property type="evidence" value="ECO:0007669"/>
    <property type="project" value="UniProtKB-KW"/>
</dbReference>
<dbReference type="SFLD" id="SFLDS00029">
    <property type="entry name" value="Radical_SAM"/>
    <property type="match status" value="1"/>
</dbReference>
<keyword evidence="1" id="KW-0004">4Fe-4S</keyword>
<sequence>MTTLLFSSGTFFFLKGKLSQSYSGTAYALQGGGCTAGCAFCAQSRFSSSRDMLSRVKWYPMDLDEAKGRMGAFKRFCLQTVYRPGFREEALEVMKKVNTKGKSLTTVPVEGLEEFAEAGVDYIGVGLDTTEDMFTRISKPFPFSRYMEFIEEAVEVFGKRRVYVHLVFGLGEKSEDFLSLMERIYSMGAEVALFAFTPVKGTLMQDMSPPSIQDYRVVQTVRYYLSRGYPLSRIIKDGKLLLPSERYHFNTSGCPTCDRPFYNESPKDKELYNIPKVMRD</sequence>
<keyword evidence="3" id="KW-0479">Metal-binding</keyword>
<dbReference type="SFLD" id="SFLDG01098">
    <property type="entry name" value="Uncharacterised_Radical_SAM_Su"/>
    <property type="match status" value="1"/>
</dbReference>
<dbReference type="Gene3D" id="3.20.20.70">
    <property type="entry name" value="Aldolase class I"/>
    <property type="match status" value="1"/>
</dbReference>
<evidence type="ECO:0000256" key="1">
    <source>
        <dbReference type="ARBA" id="ARBA00022485"/>
    </source>
</evidence>
<dbReference type="InterPro" id="IPR007197">
    <property type="entry name" value="rSAM"/>
</dbReference>
<dbReference type="PROSITE" id="PS51918">
    <property type="entry name" value="RADICAL_SAM"/>
    <property type="match status" value="1"/>
</dbReference>
<dbReference type="GeneID" id="41716760"/>
<dbReference type="CDD" id="cd01335">
    <property type="entry name" value="Radical_SAM"/>
    <property type="match status" value="1"/>
</dbReference>
<dbReference type="Pfam" id="PF04055">
    <property type="entry name" value="Radical_SAM"/>
    <property type="match status" value="1"/>
</dbReference>
<dbReference type="Proteomes" id="UP000325030">
    <property type="component" value="Chromosome"/>
</dbReference>
<evidence type="ECO:0000256" key="3">
    <source>
        <dbReference type="ARBA" id="ARBA00022723"/>
    </source>
</evidence>
<dbReference type="InterPro" id="IPR058240">
    <property type="entry name" value="rSAM_sf"/>
</dbReference>
<gene>
    <name evidence="7" type="ORF">IC006_0272</name>
    <name evidence="8" type="ORF">IC007_0254</name>
</gene>
<evidence type="ECO:0000313" key="9">
    <source>
        <dbReference type="Proteomes" id="UP000322983"/>
    </source>
</evidence>